<dbReference type="RefSeq" id="WP_041974590.1">
    <property type="nucleotide sequence ID" value="NZ_CBXV010000003.1"/>
</dbReference>
<feature type="binding site" evidence="4">
    <location>
        <position position="43"/>
    </location>
    <ligand>
        <name>NADP(+)</name>
        <dbReference type="ChEBI" id="CHEBI:58349"/>
    </ligand>
</feature>
<dbReference type="UniPathway" id="UPA00356">
    <property type="reaction ID" value="UER00440"/>
</dbReference>
<dbReference type="EC" id="5.1.3.20" evidence="4"/>
<dbReference type="Gene3D" id="3.40.50.720">
    <property type="entry name" value="NAD(P)-binding Rossmann-like Domain"/>
    <property type="match status" value="1"/>
</dbReference>
<accession>A0A0B6WVC7</accession>
<evidence type="ECO:0000256" key="1">
    <source>
        <dbReference type="ARBA" id="ARBA00022857"/>
    </source>
</evidence>
<evidence type="ECO:0000256" key="2">
    <source>
        <dbReference type="ARBA" id="ARBA00023235"/>
    </source>
</evidence>
<proteinExistence type="inferred from homology"/>
<evidence type="ECO:0000313" key="6">
    <source>
        <dbReference type="EMBL" id="CDM64717.1"/>
    </source>
</evidence>
<protein>
    <recommendedName>
        <fullName evidence="4">ADP-L-glycero-D-manno-heptose-6-epimerase</fullName>
        <ecNumber evidence="4">5.1.3.20</ecNumber>
    </recommendedName>
    <alternativeName>
        <fullName evidence="4">ADP-L-glycero-beta-D-manno-heptose-6-epimerase</fullName>
        <shortName evidence="4">ADP-glyceromanno-heptose 6-epimerase</shortName>
        <shortName evidence="4">ADP-hep 6-epimerase</shortName>
        <shortName evidence="4">AGME</shortName>
    </alternativeName>
</protein>
<feature type="binding site" evidence="4">
    <location>
        <position position="176"/>
    </location>
    <ligand>
        <name>substrate</name>
    </ligand>
</feature>
<evidence type="ECO:0000256" key="4">
    <source>
        <dbReference type="HAMAP-Rule" id="MF_01601"/>
    </source>
</evidence>
<dbReference type="Proteomes" id="UP000031518">
    <property type="component" value="Unassembled WGS sequence"/>
</dbReference>
<dbReference type="HAMAP" id="MF_01601">
    <property type="entry name" value="Heptose_epimerase"/>
    <property type="match status" value="1"/>
</dbReference>
<feature type="binding site" evidence="4">
    <location>
        <begin position="36"/>
        <end position="37"/>
    </location>
    <ligand>
        <name>NADP(+)</name>
        <dbReference type="ChEBI" id="CHEBI:58349"/>
    </ligand>
</feature>
<comment type="pathway">
    <text evidence="4">Nucleotide-sugar biosynthesis; ADP-L-glycero-beta-D-manno-heptose biosynthesis; ADP-L-glycero-beta-D-manno-heptose from D-glycero-beta-D-manno-heptose 7-phosphate: step 4/4.</text>
</comment>
<dbReference type="GO" id="GO:0050661">
    <property type="term" value="F:NADP binding"/>
    <property type="evidence" value="ECO:0007669"/>
    <property type="project" value="InterPro"/>
</dbReference>
<dbReference type="InterPro" id="IPR011912">
    <property type="entry name" value="Heptose_epim"/>
</dbReference>
<feature type="domain" description="NAD-dependent epimerase/dehydratase" evidence="5">
    <location>
        <begin position="8"/>
        <end position="249"/>
    </location>
</feature>
<feature type="active site" description="Proton acceptor" evidence="4">
    <location>
        <position position="149"/>
    </location>
</feature>
<dbReference type="GO" id="GO:0005975">
    <property type="term" value="P:carbohydrate metabolic process"/>
    <property type="evidence" value="ECO:0007669"/>
    <property type="project" value="UniProtKB-UniRule"/>
</dbReference>
<feature type="binding site" evidence="4">
    <location>
        <position position="286"/>
    </location>
    <ligand>
        <name>substrate</name>
    </ligand>
</feature>
<comment type="domain">
    <text evidence="4">Contains a large N-terminal NADP-binding domain, and a smaller C-terminal substrate-binding domain.</text>
</comment>
<keyword evidence="1 4" id="KW-0521">NADP</keyword>
<keyword evidence="3 4" id="KW-0119">Carbohydrate metabolism</keyword>
<feature type="binding site" evidence="4">
    <location>
        <position position="185"/>
    </location>
    <ligand>
        <name>NADP(+)</name>
        <dbReference type="ChEBI" id="CHEBI:58349"/>
    </ligand>
</feature>
<dbReference type="STRING" id="454194.PYK22_00712"/>
<feature type="binding site" evidence="4">
    <location>
        <begin position="208"/>
        <end position="211"/>
    </location>
    <ligand>
        <name>substrate</name>
    </ligand>
</feature>
<dbReference type="AlphaFoldDB" id="A0A0B6WVC7"/>
<evidence type="ECO:0000256" key="3">
    <source>
        <dbReference type="ARBA" id="ARBA00023277"/>
    </source>
</evidence>
<dbReference type="PANTHER" id="PTHR43103:SF3">
    <property type="entry name" value="ADP-L-GLYCERO-D-MANNO-HEPTOSE-6-EPIMERASE"/>
    <property type="match status" value="1"/>
</dbReference>
<dbReference type="NCBIfam" id="TIGR02197">
    <property type="entry name" value="heptose_epim"/>
    <property type="match status" value="1"/>
</dbReference>
<feature type="binding site" evidence="4">
    <location>
        <position position="194"/>
    </location>
    <ligand>
        <name>substrate</name>
    </ligand>
</feature>
<dbReference type="SUPFAM" id="SSF51735">
    <property type="entry name" value="NAD(P)-binding Rossmann-fold domains"/>
    <property type="match status" value="1"/>
</dbReference>
<gene>
    <name evidence="4" type="primary">hldD</name>
    <name evidence="6" type="ORF">PYK22_00712</name>
</gene>
<keyword evidence="2 4" id="KW-0413">Isomerase</keyword>
<feature type="binding site" evidence="4">
    <location>
        <position position="153"/>
    </location>
    <ligand>
        <name>NADP(+)</name>
        <dbReference type="ChEBI" id="CHEBI:58349"/>
    </ligand>
</feature>
<dbReference type="InterPro" id="IPR001509">
    <property type="entry name" value="Epimerase_deHydtase"/>
</dbReference>
<dbReference type="Pfam" id="PF01370">
    <property type="entry name" value="Epimerase"/>
    <property type="match status" value="1"/>
</dbReference>
<feature type="binding site" evidence="4">
    <location>
        <begin position="81"/>
        <end position="85"/>
    </location>
    <ligand>
        <name>NADP(+)</name>
        <dbReference type="ChEBI" id="CHEBI:58349"/>
    </ligand>
</feature>
<evidence type="ECO:0000259" key="5">
    <source>
        <dbReference type="Pfam" id="PF01370"/>
    </source>
</evidence>
<feature type="active site" description="Proton acceptor" evidence="4">
    <location>
        <position position="185"/>
    </location>
</feature>
<feature type="binding site" evidence="4">
    <location>
        <begin position="15"/>
        <end position="16"/>
    </location>
    <ligand>
        <name>NADP(+)</name>
        <dbReference type="ChEBI" id="CHEBI:58349"/>
    </ligand>
</feature>
<reference evidence="6 7" key="1">
    <citation type="submission" date="2013-12" db="EMBL/GenBank/DDBJ databases">
        <authorList>
            <person name="Stott M."/>
        </authorList>
    </citation>
    <scope>NUCLEOTIDE SEQUENCE [LARGE SCALE GENOMIC DNA]</scope>
    <source>
        <strain evidence="6 7">K22</strain>
    </source>
</reference>
<dbReference type="GO" id="GO:0097171">
    <property type="term" value="P:ADP-L-glycero-beta-D-manno-heptose biosynthetic process"/>
    <property type="evidence" value="ECO:0007669"/>
    <property type="project" value="UniProtKB-UniPathway"/>
</dbReference>
<organism evidence="6 7">
    <name type="scientific">Pyrinomonas methylaliphatogenes</name>
    <dbReference type="NCBI Taxonomy" id="454194"/>
    <lineage>
        <taxon>Bacteria</taxon>
        <taxon>Pseudomonadati</taxon>
        <taxon>Acidobacteriota</taxon>
        <taxon>Blastocatellia</taxon>
        <taxon>Blastocatellales</taxon>
        <taxon>Pyrinomonadaceae</taxon>
        <taxon>Pyrinomonas</taxon>
    </lineage>
</organism>
<feature type="binding site" evidence="4">
    <location>
        <position position="222"/>
    </location>
    <ligand>
        <name>substrate</name>
    </ligand>
</feature>
<sequence length="333" mass="38213">MVSSHRFIVTGGAGFIGSALVWKLNRMGETDILIVDRLDQSDKWKNLAPLKFQDYLDADDFLQRVERAPQSFSATRFLLHMGACSSTTERDARYMMRNNYEFTKELAHWAVAHGVRFIYASSAATYGDGSAGMEDGTENLERLRPLNIYGYSKHLFDLHAHRCGLFARIVGLKYFNVFGPNENHKGEMRSLVNKAFTQARETGTIKLFKSHHPDYRDGEFGRDFLYVKDAAEMTLHFIENPASGLFNIGSGHMHTWRELAEAVFAALEMEPRIEYVEMPAEIRDRYQYHTQADITRLRQTGYTKPITPLKEAVADYIRNYLIPGKFLGDERDQ</sequence>
<reference evidence="6 7" key="2">
    <citation type="submission" date="2015-01" db="EMBL/GenBank/DDBJ databases">
        <title>Complete genome sequence of Pyrinomonas methylaliphatogenes type strain K22T.</title>
        <authorList>
            <person name="Lee K.C.Y."/>
            <person name="Power J.F."/>
            <person name="Dunfield P.F."/>
            <person name="Morgan X.C."/>
            <person name="Huttenhower C."/>
            <person name="Stott M.B."/>
        </authorList>
    </citation>
    <scope>NUCLEOTIDE SEQUENCE [LARGE SCALE GENOMIC DNA]</scope>
    <source>
        <strain evidence="6 7">K22</strain>
    </source>
</reference>
<keyword evidence="7" id="KW-1185">Reference proteome</keyword>
<dbReference type="GO" id="GO:0008712">
    <property type="term" value="F:ADP-glyceromanno-heptose 6-epimerase activity"/>
    <property type="evidence" value="ECO:0007669"/>
    <property type="project" value="UniProtKB-UniRule"/>
</dbReference>
<evidence type="ECO:0000313" key="7">
    <source>
        <dbReference type="Proteomes" id="UP000031518"/>
    </source>
</evidence>
<feature type="binding site" evidence="4">
    <location>
        <position position="98"/>
    </location>
    <ligand>
        <name>NADP(+)</name>
        <dbReference type="ChEBI" id="CHEBI:58349"/>
    </ligand>
</feature>
<dbReference type="InterPro" id="IPR036291">
    <property type="entry name" value="NAD(P)-bd_dom_sf"/>
</dbReference>
<comment type="catalytic activity">
    <reaction evidence="4">
        <text>ADP-D-glycero-beta-D-manno-heptose = ADP-L-glycero-beta-D-manno-heptose</text>
        <dbReference type="Rhea" id="RHEA:17577"/>
        <dbReference type="ChEBI" id="CHEBI:59967"/>
        <dbReference type="ChEBI" id="CHEBI:61506"/>
        <dbReference type="EC" id="5.1.3.20"/>
    </reaction>
</comment>
<feature type="binding site" evidence="4">
    <location>
        <position position="177"/>
    </location>
    <ligand>
        <name>NADP(+)</name>
        <dbReference type="ChEBI" id="CHEBI:58349"/>
    </ligand>
</feature>
<dbReference type="CDD" id="cd05248">
    <property type="entry name" value="ADP_GME_SDR_e"/>
    <property type="match status" value="1"/>
</dbReference>
<comment type="cofactor">
    <cofactor evidence="4">
        <name>NADP(+)</name>
        <dbReference type="ChEBI" id="CHEBI:58349"/>
    </cofactor>
    <text evidence="4">Binds 1 NADP(+) per subunit.</text>
</comment>
<comment type="function">
    <text evidence="4">Catalyzes the interconversion between ADP-D-glycero-beta-D-manno-heptose and ADP-L-glycero-beta-D-manno-heptose via an epimerization at carbon 6 of the heptose.</text>
</comment>
<dbReference type="PANTHER" id="PTHR43103">
    <property type="entry name" value="NUCLEOSIDE-DIPHOSPHATE-SUGAR EPIMERASE"/>
    <property type="match status" value="1"/>
</dbReference>
<comment type="similarity">
    <text evidence="4">Belongs to the NAD(P)-dependent epimerase/dehydratase family. HldD subfamily.</text>
</comment>
<feature type="binding site" evidence="4">
    <location>
        <position position="187"/>
    </location>
    <ligand>
        <name>substrate</name>
    </ligand>
</feature>
<comment type="subunit">
    <text evidence="4">Homopentamer.</text>
</comment>
<name>A0A0B6WVC7_9BACT</name>
<comment type="caution">
    <text evidence="4">Lacks conserved residue(s) required for the propagation of feature annotation.</text>
</comment>
<dbReference type="Gene3D" id="3.90.25.10">
    <property type="entry name" value="UDP-galactose 4-epimerase, domain 1"/>
    <property type="match status" value="1"/>
</dbReference>
<dbReference type="OrthoDB" id="9766450at2"/>
<dbReference type="EMBL" id="CBXV010000003">
    <property type="protein sequence ID" value="CDM64717.1"/>
    <property type="molecule type" value="Genomic_DNA"/>
</dbReference>